<dbReference type="AlphaFoldDB" id="A0A518G644"/>
<evidence type="ECO:0000256" key="1">
    <source>
        <dbReference type="ARBA" id="ARBA00022729"/>
    </source>
</evidence>
<dbReference type="OrthoDB" id="234670at2"/>
<dbReference type="InterPro" id="IPR011989">
    <property type="entry name" value="ARM-like"/>
</dbReference>
<name>A0A518G644_9BACT</name>
<reference evidence="3 4" key="1">
    <citation type="submission" date="2019-02" db="EMBL/GenBank/DDBJ databases">
        <title>Deep-cultivation of Planctomycetes and their phenomic and genomic characterization uncovers novel biology.</title>
        <authorList>
            <person name="Wiegand S."/>
            <person name="Jogler M."/>
            <person name="Boedeker C."/>
            <person name="Pinto D."/>
            <person name="Vollmers J."/>
            <person name="Rivas-Marin E."/>
            <person name="Kohn T."/>
            <person name="Peeters S.H."/>
            <person name="Heuer A."/>
            <person name="Rast P."/>
            <person name="Oberbeckmann S."/>
            <person name="Bunk B."/>
            <person name="Jeske O."/>
            <person name="Meyerdierks A."/>
            <person name="Storesund J.E."/>
            <person name="Kallscheuer N."/>
            <person name="Luecker S."/>
            <person name="Lage O.M."/>
            <person name="Pohl T."/>
            <person name="Merkel B.J."/>
            <person name="Hornburger P."/>
            <person name="Mueller R.-W."/>
            <person name="Bruemmer F."/>
            <person name="Labrenz M."/>
            <person name="Spormann A.M."/>
            <person name="Op den Camp H."/>
            <person name="Overmann J."/>
            <person name="Amann R."/>
            <person name="Jetten M.S.M."/>
            <person name="Mascher T."/>
            <person name="Medema M.H."/>
            <person name="Devos D.P."/>
            <person name="Kaster A.-K."/>
            <person name="Ovreas L."/>
            <person name="Rohde M."/>
            <person name="Galperin M.Y."/>
            <person name="Jogler C."/>
        </authorList>
    </citation>
    <scope>NUCLEOTIDE SEQUENCE [LARGE SCALE GENOMIC DNA]</scope>
    <source>
        <strain evidence="3 4">Q31a</strain>
    </source>
</reference>
<keyword evidence="1" id="KW-0732">Signal</keyword>
<dbReference type="RefSeq" id="WP_145077454.1">
    <property type="nucleotide sequence ID" value="NZ_CP036298.1"/>
</dbReference>
<accession>A0A518G644</accession>
<dbReference type="PROSITE" id="PS50005">
    <property type="entry name" value="TPR"/>
    <property type="match status" value="1"/>
</dbReference>
<feature type="repeat" description="TPR" evidence="2">
    <location>
        <begin position="665"/>
        <end position="698"/>
    </location>
</feature>
<evidence type="ECO:0000256" key="2">
    <source>
        <dbReference type="PROSITE-ProRule" id="PRU00339"/>
    </source>
</evidence>
<dbReference type="EMBL" id="CP036298">
    <property type="protein sequence ID" value="QDV24060.1"/>
    <property type="molecule type" value="Genomic_DNA"/>
</dbReference>
<dbReference type="SUPFAM" id="SSF48695">
    <property type="entry name" value="Multiheme cytochromes"/>
    <property type="match status" value="1"/>
</dbReference>
<dbReference type="InterPro" id="IPR019734">
    <property type="entry name" value="TPR_rpt"/>
</dbReference>
<dbReference type="PANTHER" id="PTHR35038">
    <property type="entry name" value="DISSIMILATORY SULFITE REDUCTASE SIRA"/>
    <property type="match status" value="1"/>
</dbReference>
<keyword evidence="2" id="KW-0802">TPR repeat</keyword>
<gene>
    <name evidence="3" type="ORF">Q31a_23730</name>
</gene>
<dbReference type="Gene3D" id="1.25.10.10">
    <property type="entry name" value="Leucine-rich Repeat Variant"/>
    <property type="match status" value="1"/>
</dbReference>
<sequence>MFYPQSAQTYGLVSPFRDLAGWILLWAGCLGAGLLTGCGQRASTSTIAASAAFDLSEASYVGQATCVSCHQEEATKFSGSHHDRAMQLATPETVLGDFDDAQIEHHGIVSRMFRDGERYMVHTEGPDGKMADFQIQYVFGLEPLQQYMVELPFDSETRESDELPRVQVLRLSWDTEKGVWFYLAPPDVPEKLEPSDDLHWTGIAQRWNTMCAECHSTDYRKNFQVPESHFGLLRSQSVAADSASSSSTTEDVEYSTEGRGSYHSTFVEINVSCEACHGPGSVHVELAKQWFPGWNRQKGYGLANLKATAENQIQACAPCHSRRSVIAGNFKAGDNFYDYFSNELLARDVYYPDGQVLDEDYVHGSFIQSKMYHKGIRCSDCHDPHSARLKHDGNQVCTSCHQHPAAKYDSVAHHFHKPESEGAQCVNCHMPATTYMAVDSRRDHSLRIPRPDLSLEIGTPNACTGCHLDQQNVGEEKRPGLSLYQDWMLAARQGDEEVQAEIDRANQWCDDACNRWYGLTRRRDDHFGLAIAAAQRDAPDAVERLQKMLKKTDFEAPAIARASGLQELLNLDAGAAFQEAKRLIYDPHPLVRSSATSALVAAPQATQGVSLLEAALSDESRSVRTEAARNLLNFPSNLWRKEAATPLRKALDELTESLEYNNDRAGAHLALGILSEQQGRDQQAIQHYQAARAVEPGMAGPRTNLAALLERNLSNQAQSTGKVNPELAAEISRLRAEELPILERDADLVPNVASIQHRYGLALYLDGQEAEAAKRLIAAAELEPLQAAYAQAAALILEKLERWEEAQYWAEEGVKHSGNNPEYQLLLDQIRAKRNHAQAGSESE</sequence>
<dbReference type="InterPro" id="IPR036280">
    <property type="entry name" value="Multihaem_cyt_sf"/>
</dbReference>
<dbReference type="KEGG" id="ahel:Q31a_23730"/>
<dbReference type="SUPFAM" id="SSF81901">
    <property type="entry name" value="HCP-like"/>
    <property type="match status" value="1"/>
</dbReference>
<dbReference type="CDD" id="cd08168">
    <property type="entry name" value="Cytochrom_C3"/>
    <property type="match status" value="1"/>
</dbReference>
<dbReference type="Gene3D" id="1.10.1130.10">
    <property type="entry name" value="Flavocytochrome C3, Chain A"/>
    <property type="match status" value="2"/>
</dbReference>
<protein>
    <submittedName>
        <fullName evidence="3">Doubled CXXCH motif (Paired_CXXCH_1)</fullName>
    </submittedName>
</protein>
<evidence type="ECO:0000313" key="3">
    <source>
        <dbReference type="EMBL" id="QDV24060.1"/>
    </source>
</evidence>
<evidence type="ECO:0000313" key="4">
    <source>
        <dbReference type="Proteomes" id="UP000318017"/>
    </source>
</evidence>
<dbReference type="Gene3D" id="1.25.40.10">
    <property type="entry name" value="Tetratricopeptide repeat domain"/>
    <property type="match status" value="1"/>
</dbReference>
<proteinExistence type="predicted"/>
<keyword evidence="4" id="KW-1185">Reference proteome</keyword>
<dbReference type="PANTHER" id="PTHR35038:SF8">
    <property type="entry name" value="C-TYPE POLYHEME CYTOCHROME OMCC"/>
    <property type="match status" value="1"/>
</dbReference>
<dbReference type="InterPro" id="IPR051829">
    <property type="entry name" value="Multiheme_Cytochr_ET"/>
</dbReference>
<organism evidence="3 4">
    <name type="scientific">Aureliella helgolandensis</name>
    <dbReference type="NCBI Taxonomy" id="2527968"/>
    <lineage>
        <taxon>Bacteria</taxon>
        <taxon>Pseudomonadati</taxon>
        <taxon>Planctomycetota</taxon>
        <taxon>Planctomycetia</taxon>
        <taxon>Pirellulales</taxon>
        <taxon>Pirellulaceae</taxon>
        <taxon>Aureliella</taxon>
    </lineage>
</organism>
<dbReference type="InterPro" id="IPR011990">
    <property type="entry name" value="TPR-like_helical_dom_sf"/>
</dbReference>
<dbReference type="Proteomes" id="UP000318017">
    <property type="component" value="Chromosome"/>
</dbReference>